<reference evidence="3 4" key="1">
    <citation type="submission" date="2018-05" db="EMBL/GenBank/DDBJ databases">
        <title>Kurthia sibirica genome sequence.</title>
        <authorList>
            <person name="Maclea K.S."/>
            <person name="Goen A.E."/>
        </authorList>
    </citation>
    <scope>NUCLEOTIDE SEQUENCE [LARGE SCALE GENOMIC DNA]</scope>
    <source>
        <strain evidence="3 4">ATCC 49154</strain>
    </source>
</reference>
<gene>
    <name evidence="3" type="ORF">DEX24_07925</name>
</gene>
<dbReference type="AlphaFoldDB" id="A0A2U3ALV7"/>
<comment type="caution">
    <text evidence="3">The sequence shown here is derived from an EMBL/GenBank/DDBJ whole genome shotgun (WGS) entry which is preliminary data.</text>
</comment>
<organism evidence="3 4">
    <name type="scientific">Kurthia sibirica</name>
    <dbReference type="NCBI Taxonomy" id="202750"/>
    <lineage>
        <taxon>Bacteria</taxon>
        <taxon>Bacillati</taxon>
        <taxon>Bacillota</taxon>
        <taxon>Bacilli</taxon>
        <taxon>Bacillales</taxon>
        <taxon>Caryophanaceae</taxon>
        <taxon>Kurthia</taxon>
    </lineage>
</organism>
<keyword evidence="4" id="KW-1185">Reference proteome</keyword>
<evidence type="ECO:0000256" key="1">
    <source>
        <dbReference type="SAM" id="Coils"/>
    </source>
</evidence>
<feature type="coiled-coil region" evidence="1">
    <location>
        <begin position="92"/>
        <end position="119"/>
    </location>
</feature>
<dbReference type="Proteomes" id="UP000245938">
    <property type="component" value="Unassembled WGS sequence"/>
</dbReference>
<sequence length="548" mass="62635">MTNYLKYLAIPAVALTIFSVAPTQSHATNSTVIIQHDTTLYASPSVKSKKIQQLSKNQRLLLVTYGKKWSTVKIGQRRGYVTTSQLNLTNYKKNLQKKLTQEENKLTKLSQEMNTLLNKGLYSQAQKTKSQLQKSLNSYTKHVKTTAILTEKEKKKRLANYHTKFLADMKKTAEINLYFKHMSTEKKNITTKSANDFATKVSLLKKEQLKMIARLNKTTTVSLSETLKKKLSDEIMMIEKTWHNTTKTKTTRYKTQIQDNIKPLYAKYVMAINEGTISTILTARAHVVQALPTALKFQSDEQLSNAQKQQLNALITPVINQVEALAKESDLNQQIAIFKKSLQNMDYAVASKNLTDIRLALDQGIIYRKNNTNYALPTTVTNALEQLYTHYNLYYYKEIPVDHSTVLDYYSASLTVSPLGFTANKTEDKSGYIAFKVKHNDKKLHYSYLRYTVNITEQAVKEFAANPTINQKVYTYGANSNSSDYDHFPEALKYITKYSSEKLPLTIASSINASTNIMRKFDDNEKYVIFKLPLIKGVYYSNIRLTVE</sequence>
<evidence type="ECO:0000256" key="2">
    <source>
        <dbReference type="SAM" id="SignalP"/>
    </source>
</evidence>
<protein>
    <recommendedName>
        <fullName evidence="5">SH3b domain-containing protein</fullName>
    </recommendedName>
</protein>
<keyword evidence="2" id="KW-0732">Signal</keyword>
<name>A0A2U3ALV7_9BACL</name>
<feature type="chain" id="PRO_5015724464" description="SH3b domain-containing protein" evidence="2">
    <location>
        <begin position="28"/>
        <end position="548"/>
    </location>
</feature>
<evidence type="ECO:0000313" key="4">
    <source>
        <dbReference type="Proteomes" id="UP000245938"/>
    </source>
</evidence>
<feature type="signal peptide" evidence="2">
    <location>
        <begin position="1"/>
        <end position="27"/>
    </location>
</feature>
<proteinExistence type="predicted"/>
<evidence type="ECO:0008006" key="5">
    <source>
        <dbReference type="Google" id="ProtNLM"/>
    </source>
</evidence>
<keyword evidence="1" id="KW-0175">Coiled coil</keyword>
<dbReference type="EMBL" id="QFVR01000008">
    <property type="protein sequence ID" value="PWI25526.1"/>
    <property type="molecule type" value="Genomic_DNA"/>
</dbReference>
<accession>A0A2U3ALV7</accession>
<evidence type="ECO:0000313" key="3">
    <source>
        <dbReference type="EMBL" id="PWI25526.1"/>
    </source>
</evidence>
<dbReference type="RefSeq" id="WP_109305885.1">
    <property type="nucleotide sequence ID" value="NZ_BJUF01000017.1"/>
</dbReference>